<dbReference type="Proteomes" id="UP001066276">
    <property type="component" value="Chromosome 4_2"/>
</dbReference>
<dbReference type="AlphaFoldDB" id="A0AAV7S8L5"/>
<protein>
    <submittedName>
        <fullName evidence="1">Uncharacterized protein</fullName>
    </submittedName>
</protein>
<accession>A0AAV7S8L5</accession>
<sequence>MARLSKRQTLSAFFCGVFYHAGDSVGSGGSPILILDEPERRRRTQTLVPIRLRALSDHYSELPGTGEEWEWSEDPLEYDLEQDWYEDLGEASGLDTSPDTGMLSPPNVATEEGASYAMVVRSAAEVLDLDLPTVPVGTNLLIELLQPGVTTSELMLPLNVALKDYLLRT</sequence>
<proteinExistence type="predicted"/>
<evidence type="ECO:0000313" key="2">
    <source>
        <dbReference type="Proteomes" id="UP001066276"/>
    </source>
</evidence>
<reference evidence="1" key="1">
    <citation type="journal article" date="2022" name="bioRxiv">
        <title>Sequencing and chromosome-scale assembly of the giantPleurodeles waltlgenome.</title>
        <authorList>
            <person name="Brown T."/>
            <person name="Elewa A."/>
            <person name="Iarovenko S."/>
            <person name="Subramanian E."/>
            <person name="Araus A.J."/>
            <person name="Petzold A."/>
            <person name="Susuki M."/>
            <person name="Suzuki K.-i.T."/>
            <person name="Hayashi T."/>
            <person name="Toyoda A."/>
            <person name="Oliveira C."/>
            <person name="Osipova E."/>
            <person name="Leigh N.D."/>
            <person name="Simon A."/>
            <person name="Yun M.H."/>
        </authorList>
    </citation>
    <scope>NUCLEOTIDE SEQUENCE</scope>
    <source>
        <strain evidence="1">20211129_DDA</strain>
        <tissue evidence="1">Liver</tissue>
    </source>
</reference>
<dbReference type="EMBL" id="JANPWB010000008">
    <property type="protein sequence ID" value="KAJ1160485.1"/>
    <property type="molecule type" value="Genomic_DNA"/>
</dbReference>
<gene>
    <name evidence="1" type="ORF">NDU88_000987</name>
</gene>
<comment type="caution">
    <text evidence="1">The sequence shown here is derived from an EMBL/GenBank/DDBJ whole genome shotgun (WGS) entry which is preliminary data.</text>
</comment>
<name>A0AAV7S8L5_PLEWA</name>
<organism evidence="1 2">
    <name type="scientific">Pleurodeles waltl</name>
    <name type="common">Iberian ribbed newt</name>
    <dbReference type="NCBI Taxonomy" id="8319"/>
    <lineage>
        <taxon>Eukaryota</taxon>
        <taxon>Metazoa</taxon>
        <taxon>Chordata</taxon>
        <taxon>Craniata</taxon>
        <taxon>Vertebrata</taxon>
        <taxon>Euteleostomi</taxon>
        <taxon>Amphibia</taxon>
        <taxon>Batrachia</taxon>
        <taxon>Caudata</taxon>
        <taxon>Salamandroidea</taxon>
        <taxon>Salamandridae</taxon>
        <taxon>Pleurodelinae</taxon>
        <taxon>Pleurodeles</taxon>
    </lineage>
</organism>
<evidence type="ECO:0000313" key="1">
    <source>
        <dbReference type="EMBL" id="KAJ1160485.1"/>
    </source>
</evidence>
<keyword evidence="2" id="KW-1185">Reference proteome</keyword>